<protein>
    <submittedName>
        <fullName evidence="2">13234_t:CDS:1</fullName>
    </submittedName>
</protein>
<dbReference type="EMBL" id="CAJVPS010002512">
    <property type="protein sequence ID" value="CAG8570155.1"/>
    <property type="molecule type" value="Genomic_DNA"/>
</dbReference>
<gene>
    <name evidence="2" type="ORF">ALEPTO_LOCUS6772</name>
</gene>
<evidence type="ECO:0000313" key="3">
    <source>
        <dbReference type="Proteomes" id="UP000789508"/>
    </source>
</evidence>
<feature type="region of interest" description="Disordered" evidence="1">
    <location>
        <begin position="202"/>
        <end position="226"/>
    </location>
</feature>
<name>A0A9N9BJH6_9GLOM</name>
<accession>A0A9N9BJH6</accession>
<dbReference type="Proteomes" id="UP000789508">
    <property type="component" value="Unassembled WGS sequence"/>
</dbReference>
<evidence type="ECO:0000256" key="1">
    <source>
        <dbReference type="SAM" id="MobiDB-lite"/>
    </source>
</evidence>
<reference evidence="2" key="1">
    <citation type="submission" date="2021-06" db="EMBL/GenBank/DDBJ databases">
        <authorList>
            <person name="Kallberg Y."/>
            <person name="Tangrot J."/>
            <person name="Rosling A."/>
        </authorList>
    </citation>
    <scope>NUCLEOTIDE SEQUENCE</scope>
    <source>
        <strain evidence="2">FL130A</strain>
    </source>
</reference>
<sequence>MDMLRNIKEARNINEAEVEKHLITYLSEPVLIEAALKILSENGIELGVLMELDAINKSSRILNAESQEELVISFLVKCSVLKFLEELFELKFLKERFSYLKDFEVGFTYFIRLTEKPDISIFKSIWDQYGTIYFKNNQEDSDLGLVIRHKVDKKCFEVLVIQNILESFLCAQNDATLLCAPEDKYFLYYMLTCAYKSTKKRLQVSDEQEESSLTAKKYKQSRKDKK</sequence>
<dbReference type="AlphaFoldDB" id="A0A9N9BJH6"/>
<keyword evidence="3" id="KW-1185">Reference proteome</keyword>
<proteinExistence type="predicted"/>
<feature type="compositionally biased region" description="Basic residues" evidence="1">
    <location>
        <begin position="216"/>
        <end position="226"/>
    </location>
</feature>
<evidence type="ECO:0000313" key="2">
    <source>
        <dbReference type="EMBL" id="CAG8570155.1"/>
    </source>
</evidence>
<organism evidence="2 3">
    <name type="scientific">Ambispora leptoticha</name>
    <dbReference type="NCBI Taxonomy" id="144679"/>
    <lineage>
        <taxon>Eukaryota</taxon>
        <taxon>Fungi</taxon>
        <taxon>Fungi incertae sedis</taxon>
        <taxon>Mucoromycota</taxon>
        <taxon>Glomeromycotina</taxon>
        <taxon>Glomeromycetes</taxon>
        <taxon>Archaeosporales</taxon>
        <taxon>Ambisporaceae</taxon>
        <taxon>Ambispora</taxon>
    </lineage>
</organism>
<dbReference type="OrthoDB" id="2427787at2759"/>
<comment type="caution">
    <text evidence="2">The sequence shown here is derived from an EMBL/GenBank/DDBJ whole genome shotgun (WGS) entry which is preliminary data.</text>
</comment>